<organism evidence="1 2">
    <name type="scientific">Thelephora ganbajun</name>
    <name type="common">Ganba fungus</name>
    <dbReference type="NCBI Taxonomy" id="370292"/>
    <lineage>
        <taxon>Eukaryota</taxon>
        <taxon>Fungi</taxon>
        <taxon>Dikarya</taxon>
        <taxon>Basidiomycota</taxon>
        <taxon>Agaricomycotina</taxon>
        <taxon>Agaricomycetes</taxon>
        <taxon>Thelephorales</taxon>
        <taxon>Thelephoraceae</taxon>
        <taxon>Thelephora</taxon>
    </lineage>
</organism>
<name>A0ACB6ZF70_THEGA</name>
<evidence type="ECO:0000313" key="2">
    <source>
        <dbReference type="Proteomes" id="UP000886501"/>
    </source>
</evidence>
<accession>A0ACB6ZF70</accession>
<reference evidence="1" key="1">
    <citation type="submission" date="2019-10" db="EMBL/GenBank/DDBJ databases">
        <authorList>
            <consortium name="DOE Joint Genome Institute"/>
            <person name="Kuo A."/>
            <person name="Miyauchi S."/>
            <person name="Kiss E."/>
            <person name="Drula E."/>
            <person name="Kohler A."/>
            <person name="Sanchez-Garcia M."/>
            <person name="Andreopoulos B."/>
            <person name="Barry K.W."/>
            <person name="Bonito G."/>
            <person name="Buee M."/>
            <person name="Carver A."/>
            <person name="Chen C."/>
            <person name="Cichocki N."/>
            <person name="Clum A."/>
            <person name="Culley D."/>
            <person name="Crous P.W."/>
            <person name="Fauchery L."/>
            <person name="Girlanda M."/>
            <person name="Hayes R."/>
            <person name="Keri Z."/>
            <person name="Labutti K."/>
            <person name="Lipzen A."/>
            <person name="Lombard V."/>
            <person name="Magnuson J."/>
            <person name="Maillard F."/>
            <person name="Morin E."/>
            <person name="Murat C."/>
            <person name="Nolan M."/>
            <person name="Ohm R."/>
            <person name="Pangilinan J."/>
            <person name="Pereira M."/>
            <person name="Perotto S."/>
            <person name="Peter M."/>
            <person name="Riley R."/>
            <person name="Sitrit Y."/>
            <person name="Stielow B."/>
            <person name="Szollosi G."/>
            <person name="Zifcakova L."/>
            <person name="Stursova M."/>
            <person name="Spatafora J.W."/>
            <person name="Tedersoo L."/>
            <person name="Vaario L.-M."/>
            <person name="Yamada A."/>
            <person name="Yan M."/>
            <person name="Wang P."/>
            <person name="Xu J."/>
            <person name="Bruns T."/>
            <person name="Baldrian P."/>
            <person name="Vilgalys R."/>
            <person name="Henrissat B."/>
            <person name="Grigoriev I.V."/>
            <person name="Hibbett D."/>
            <person name="Nagy L.G."/>
            <person name="Martin F.M."/>
        </authorList>
    </citation>
    <scope>NUCLEOTIDE SEQUENCE</scope>
    <source>
        <strain evidence="1">P2</strain>
    </source>
</reference>
<comment type="caution">
    <text evidence="1">The sequence shown here is derived from an EMBL/GenBank/DDBJ whole genome shotgun (WGS) entry which is preliminary data.</text>
</comment>
<gene>
    <name evidence="1" type="ORF">BDM02DRAFT_3116014</name>
</gene>
<dbReference type="Proteomes" id="UP000886501">
    <property type="component" value="Unassembled WGS sequence"/>
</dbReference>
<reference evidence="1" key="2">
    <citation type="journal article" date="2020" name="Nat. Commun.">
        <title>Large-scale genome sequencing of mycorrhizal fungi provides insights into the early evolution of symbiotic traits.</title>
        <authorList>
            <person name="Miyauchi S."/>
            <person name="Kiss E."/>
            <person name="Kuo A."/>
            <person name="Drula E."/>
            <person name="Kohler A."/>
            <person name="Sanchez-Garcia M."/>
            <person name="Morin E."/>
            <person name="Andreopoulos B."/>
            <person name="Barry K.W."/>
            <person name="Bonito G."/>
            <person name="Buee M."/>
            <person name="Carver A."/>
            <person name="Chen C."/>
            <person name="Cichocki N."/>
            <person name="Clum A."/>
            <person name="Culley D."/>
            <person name="Crous P.W."/>
            <person name="Fauchery L."/>
            <person name="Girlanda M."/>
            <person name="Hayes R.D."/>
            <person name="Keri Z."/>
            <person name="LaButti K."/>
            <person name="Lipzen A."/>
            <person name="Lombard V."/>
            <person name="Magnuson J."/>
            <person name="Maillard F."/>
            <person name="Murat C."/>
            <person name="Nolan M."/>
            <person name="Ohm R.A."/>
            <person name="Pangilinan J."/>
            <person name="Pereira M.F."/>
            <person name="Perotto S."/>
            <person name="Peter M."/>
            <person name="Pfister S."/>
            <person name="Riley R."/>
            <person name="Sitrit Y."/>
            <person name="Stielow J.B."/>
            <person name="Szollosi G."/>
            <person name="Zifcakova L."/>
            <person name="Stursova M."/>
            <person name="Spatafora J.W."/>
            <person name="Tedersoo L."/>
            <person name="Vaario L.M."/>
            <person name="Yamada A."/>
            <person name="Yan M."/>
            <person name="Wang P."/>
            <person name="Xu J."/>
            <person name="Bruns T."/>
            <person name="Baldrian P."/>
            <person name="Vilgalys R."/>
            <person name="Dunand C."/>
            <person name="Henrissat B."/>
            <person name="Grigoriev I.V."/>
            <person name="Hibbett D."/>
            <person name="Nagy L.G."/>
            <person name="Martin F.M."/>
        </authorList>
    </citation>
    <scope>NUCLEOTIDE SEQUENCE</scope>
    <source>
        <strain evidence="1">P2</strain>
    </source>
</reference>
<sequence length="290" mass="31673">MQILGCAIGSHLEHVPQNQAPRSTSSAANLTLTSSVEGKESYSTKSSEPSSNLVSGTTTPKPELVVIEEDDLTVTVTPGTHCKRQGCSVKFVSDAENRQGDGPGTVCTYHPRPPIFHEGSKGYFCCKRRVLEFDEFLKIGGCTHGRHLFAPKSNPLATQEFTDCRIDHYQTPANVHVSIFAKQVDKERSTVIFESEKISIDLYLPAGKRFKRSLDLFGKIDPDTSSFKVLGTKVELNLKKSDGRSWTVLEKTAQDLGGFQLTFGVGGRTGTIGGKEIIVDPSNQPQPKSQ</sequence>
<proteinExistence type="predicted"/>
<protein>
    <submittedName>
        <fullName evidence="1">CS-domain-containing protein</fullName>
    </submittedName>
</protein>
<evidence type="ECO:0000313" key="1">
    <source>
        <dbReference type="EMBL" id="KAF9648075.1"/>
    </source>
</evidence>
<keyword evidence="2" id="KW-1185">Reference proteome</keyword>
<dbReference type="EMBL" id="MU118020">
    <property type="protein sequence ID" value="KAF9648075.1"/>
    <property type="molecule type" value="Genomic_DNA"/>
</dbReference>